<evidence type="ECO:0000256" key="3">
    <source>
        <dbReference type="PIRSR" id="PIRSR000103-1"/>
    </source>
</evidence>
<dbReference type="EMBL" id="CP053985">
    <property type="protein sequence ID" value="QKH36903.1"/>
    <property type="molecule type" value="Genomic_DNA"/>
</dbReference>
<dbReference type="PANTHER" id="PTHR22981">
    <property type="entry name" value="3-HYDROXYISOBUTYRATE DEHYDROGENASE-RELATED"/>
    <property type="match status" value="1"/>
</dbReference>
<sequence length="295" mass="30945">MSVAFRQVGFIGLGVMGQHMCRNLCRKAALPVHVHDINKQAMEQALEDGAVAHTSVRDLAAHAEVVFLSLPSIDHVEQVCLGDGGLLSGERRPRLIVDTSTSDVARTRALAARLAEQDVRFLDAPVARMPEAARDGTLLIMVGGAPEDLDAARPLLDCMGSDVVHCGGTGCGQIVKIANNMVLMMNVAVLAETLLICERAGIDGGQLLNVLATGSAASQALNVVGIRALAPREFSQGRFSTAYALKDVSLAASLAEASGVDAAILARTRDLLQSAVAQGDGQVYFPVLINQIATT</sequence>
<dbReference type="RefSeq" id="WP_173145780.1">
    <property type="nucleotide sequence ID" value="NZ_CP053985.1"/>
</dbReference>
<accession>A0A7D4IJ43</accession>
<evidence type="ECO:0000259" key="4">
    <source>
        <dbReference type="Pfam" id="PF03446"/>
    </source>
</evidence>
<protein>
    <submittedName>
        <fullName evidence="6">NAD(P)-dependent oxidoreductase</fullName>
    </submittedName>
</protein>
<dbReference type="Gene3D" id="3.40.50.720">
    <property type="entry name" value="NAD(P)-binding Rossmann-like Domain"/>
    <property type="match status" value="1"/>
</dbReference>
<dbReference type="InterPro" id="IPR013328">
    <property type="entry name" value="6PGD_dom2"/>
</dbReference>
<dbReference type="SUPFAM" id="SSF48179">
    <property type="entry name" value="6-phosphogluconate dehydrogenase C-terminal domain-like"/>
    <property type="match status" value="1"/>
</dbReference>
<dbReference type="GO" id="GO:0016616">
    <property type="term" value="F:oxidoreductase activity, acting on the CH-OH group of donors, NAD or NADP as acceptor"/>
    <property type="evidence" value="ECO:0007669"/>
    <property type="project" value="TreeGrafter"/>
</dbReference>
<dbReference type="GO" id="GO:0051287">
    <property type="term" value="F:NAD binding"/>
    <property type="evidence" value="ECO:0007669"/>
    <property type="project" value="InterPro"/>
</dbReference>
<keyword evidence="2" id="KW-0520">NAD</keyword>
<dbReference type="Gene3D" id="1.10.1040.10">
    <property type="entry name" value="N-(1-d-carboxylethyl)-l-norvaline Dehydrogenase, domain 2"/>
    <property type="match status" value="1"/>
</dbReference>
<dbReference type="InterPro" id="IPR015815">
    <property type="entry name" value="HIBADH-related"/>
</dbReference>
<feature type="domain" description="6-phosphogluconate dehydrogenase NADP-binding" evidence="4">
    <location>
        <begin position="7"/>
        <end position="167"/>
    </location>
</feature>
<dbReference type="PIRSF" id="PIRSF000103">
    <property type="entry name" value="HIBADH"/>
    <property type="match status" value="1"/>
</dbReference>
<dbReference type="Proteomes" id="UP000500970">
    <property type="component" value="Chromosome"/>
</dbReference>
<evidence type="ECO:0000259" key="5">
    <source>
        <dbReference type="Pfam" id="PF14833"/>
    </source>
</evidence>
<dbReference type="GO" id="GO:0050661">
    <property type="term" value="F:NADP binding"/>
    <property type="evidence" value="ECO:0007669"/>
    <property type="project" value="InterPro"/>
</dbReference>
<organism evidence="6 7">
    <name type="scientific">Achromobacter pestifer</name>
    <dbReference type="NCBI Taxonomy" id="1353889"/>
    <lineage>
        <taxon>Bacteria</taxon>
        <taxon>Pseudomonadati</taxon>
        <taxon>Pseudomonadota</taxon>
        <taxon>Betaproteobacteria</taxon>
        <taxon>Burkholderiales</taxon>
        <taxon>Alcaligenaceae</taxon>
        <taxon>Achromobacter</taxon>
    </lineage>
</organism>
<name>A0A7D4IJ43_9BURK</name>
<dbReference type="KEGG" id="apes:FOC84_18970"/>
<dbReference type="PANTHER" id="PTHR22981:SF7">
    <property type="entry name" value="3-HYDROXYISOBUTYRATE DEHYDROGENASE, MITOCHONDRIAL"/>
    <property type="match status" value="1"/>
</dbReference>
<feature type="domain" description="3-hydroxyisobutyrate dehydrogenase-like NAD-binding" evidence="5">
    <location>
        <begin position="170"/>
        <end position="282"/>
    </location>
</feature>
<dbReference type="InterPro" id="IPR029154">
    <property type="entry name" value="HIBADH-like_NADP-bd"/>
</dbReference>
<dbReference type="AlphaFoldDB" id="A0A7D4IJ43"/>
<feature type="active site" evidence="3">
    <location>
        <position position="176"/>
    </location>
</feature>
<dbReference type="Pfam" id="PF14833">
    <property type="entry name" value="NAD_binding_11"/>
    <property type="match status" value="1"/>
</dbReference>
<evidence type="ECO:0000256" key="1">
    <source>
        <dbReference type="ARBA" id="ARBA00023002"/>
    </source>
</evidence>
<dbReference type="Pfam" id="PF03446">
    <property type="entry name" value="NAD_binding_2"/>
    <property type="match status" value="1"/>
</dbReference>
<keyword evidence="1" id="KW-0560">Oxidoreductase</keyword>
<dbReference type="SUPFAM" id="SSF51735">
    <property type="entry name" value="NAD(P)-binding Rossmann-fold domains"/>
    <property type="match status" value="1"/>
</dbReference>
<dbReference type="InterPro" id="IPR006115">
    <property type="entry name" value="6PGDH_NADP-bd"/>
</dbReference>
<evidence type="ECO:0000313" key="6">
    <source>
        <dbReference type="EMBL" id="QKH36903.1"/>
    </source>
</evidence>
<keyword evidence="7" id="KW-1185">Reference proteome</keyword>
<proteinExistence type="predicted"/>
<gene>
    <name evidence="6" type="ORF">FOC84_18970</name>
</gene>
<evidence type="ECO:0000313" key="7">
    <source>
        <dbReference type="Proteomes" id="UP000500970"/>
    </source>
</evidence>
<dbReference type="InterPro" id="IPR008927">
    <property type="entry name" value="6-PGluconate_DH-like_C_sf"/>
</dbReference>
<reference evidence="6 7" key="1">
    <citation type="submission" date="2020-05" db="EMBL/GenBank/DDBJ databases">
        <title>FDA dAtabase for Regulatory Grade micrObial Sequences (FDA-ARGOS): Supporting development and validation of Infectious Disease Dx tests.</title>
        <authorList>
            <person name="Sproer C."/>
            <person name="Gronow S."/>
            <person name="Severitt S."/>
            <person name="Schroder I."/>
            <person name="Tallon L."/>
            <person name="Sadzewicz L."/>
            <person name="Zhao X."/>
            <person name="Vavikolanu K."/>
            <person name="Mehta A."/>
            <person name="Aluvathingal J."/>
            <person name="Nadendla S."/>
            <person name="Myers T."/>
            <person name="Yan Y."/>
            <person name="Sichtig H."/>
        </authorList>
    </citation>
    <scope>NUCLEOTIDE SEQUENCE [LARGE SCALE GENOMIC DNA]</scope>
    <source>
        <strain evidence="6 7">FDAARGOS_790</strain>
    </source>
</reference>
<dbReference type="InterPro" id="IPR036291">
    <property type="entry name" value="NAD(P)-bd_dom_sf"/>
</dbReference>
<evidence type="ECO:0000256" key="2">
    <source>
        <dbReference type="ARBA" id="ARBA00023027"/>
    </source>
</evidence>